<keyword evidence="2" id="KW-1185">Reference proteome</keyword>
<reference evidence="1" key="1">
    <citation type="journal article" date="2021" name="Front. Microbiol.">
        <title>Comprehensive Comparative Genomics and Phenotyping of Methylobacterium Species.</title>
        <authorList>
            <person name="Alessa O."/>
            <person name="Ogura Y."/>
            <person name="Fujitani Y."/>
            <person name="Takami H."/>
            <person name="Hayashi T."/>
            <person name="Sahin N."/>
            <person name="Tani A."/>
        </authorList>
    </citation>
    <scope>NUCLEOTIDE SEQUENCE</scope>
    <source>
        <strain evidence="1">LMG 23639</strain>
    </source>
</reference>
<reference evidence="1" key="2">
    <citation type="submission" date="2021-08" db="EMBL/GenBank/DDBJ databases">
        <authorList>
            <person name="Tani A."/>
            <person name="Ola A."/>
            <person name="Ogura Y."/>
            <person name="Katsura K."/>
            <person name="Hayashi T."/>
        </authorList>
    </citation>
    <scope>NUCLEOTIDE SEQUENCE</scope>
    <source>
        <strain evidence="1">LMG 23639</strain>
    </source>
</reference>
<sequence length="138" mass="14700">MSAPFHKTVHVHSIKNEPFNRTMVFTLPNGISKTDVLGRLVEPDPAVPCGMKLLTDGAQIHGSVARIDVYEDRGMITAQFRFSELVPILANDTLAQGDPVVGAGNGFVKKGVAGNSPGVFVAEVLTIKGVKYASIVKL</sequence>
<protein>
    <submittedName>
        <fullName evidence="1">Uncharacterized protein</fullName>
    </submittedName>
</protein>
<dbReference type="Proteomes" id="UP001055102">
    <property type="component" value="Unassembled WGS sequence"/>
</dbReference>
<dbReference type="EMBL" id="BPQR01000058">
    <property type="protein sequence ID" value="GJE07974.1"/>
    <property type="molecule type" value="Genomic_DNA"/>
</dbReference>
<evidence type="ECO:0000313" key="1">
    <source>
        <dbReference type="EMBL" id="GJE07974.1"/>
    </source>
</evidence>
<gene>
    <name evidence="1" type="ORF">AOPFMNJM_3306</name>
</gene>
<comment type="caution">
    <text evidence="1">The sequence shown here is derived from an EMBL/GenBank/DDBJ whole genome shotgun (WGS) entry which is preliminary data.</text>
</comment>
<dbReference type="RefSeq" id="WP_238277403.1">
    <property type="nucleotide sequence ID" value="NZ_BPQR01000058.1"/>
</dbReference>
<proteinExistence type="predicted"/>
<organism evidence="1 2">
    <name type="scientific">Methylobacterium jeotgali</name>
    <dbReference type="NCBI Taxonomy" id="381630"/>
    <lineage>
        <taxon>Bacteria</taxon>
        <taxon>Pseudomonadati</taxon>
        <taxon>Pseudomonadota</taxon>
        <taxon>Alphaproteobacteria</taxon>
        <taxon>Hyphomicrobiales</taxon>
        <taxon>Methylobacteriaceae</taxon>
        <taxon>Methylobacterium</taxon>
    </lineage>
</organism>
<evidence type="ECO:0000313" key="2">
    <source>
        <dbReference type="Proteomes" id="UP001055102"/>
    </source>
</evidence>
<accession>A0ABQ4T1T7</accession>
<name>A0ABQ4T1T7_9HYPH</name>